<dbReference type="CDD" id="cd00112">
    <property type="entry name" value="LDLa"/>
    <property type="match status" value="1"/>
</dbReference>
<keyword evidence="5" id="KW-0245">EGF-like domain</keyword>
<dbReference type="PROSITE" id="PS01209">
    <property type="entry name" value="LDLRA_1"/>
    <property type="match status" value="2"/>
</dbReference>
<feature type="disulfide bond" evidence="14">
    <location>
        <begin position="78"/>
        <end position="90"/>
    </location>
</feature>
<evidence type="ECO:0000256" key="2">
    <source>
        <dbReference type="ARBA" id="ARBA00004613"/>
    </source>
</evidence>
<organism evidence="16 17">
    <name type="scientific">Nothobranchius furzeri</name>
    <name type="common">Turquoise killifish</name>
    <dbReference type="NCBI Taxonomy" id="105023"/>
    <lineage>
        <taxon>Eukaryota</taxon>
        <taxon>Metazoa</taxon>
        <taxon>Chordata</taxon>
        <taxon>Craniata</taxon>
        <taxon>Vertebrata</taxon>
        <taxon>Euteleostomi</taxon>
        <taxon>Actinopterygii</taxon>
        <taxon>Neopterygii</taxon>
        <taxon>Teleostei</taxon>
        <taxon>Neoteleostei</taxon>
        <taxon>Acanthomorphata</taxon>
        <taxon>Ovalentaria</taxon>
        <taxon>Atherinomorphae</taxon>
        <taxon>Cyprinodontiformes</taxon>
        <taxon>Nothobranchiidae</taxon>
        <taxon>Nothobranchius</taxon>
    </lineage>
</organism>
<gene>
    <name evidence="16" type="ORF">G4P62_009427</name>
</gene>
<reference evidence="16" key="1">
    <citation type="submission" date="2020-03" db="EMBL/GenBank/DDBJ databases">
        <title>Intra-Species Differences in Population Size shape Life History and Genome Evolution.</title>
        <authorList>
            <person name="Willemsen D."/>
            <person name="Cui R."/>
            <person name="Valenzano D.R."/>
        </authorList>
    </citation>
    <scope>NUCLEOTIDE SEQUENCE</scope>
    <source>
        <strain evidence="16">GRZ</strain>
        <tissue evidence="16">Whole</tissue>
    </source>
</reference>
<feature type="disulfide bond" evidence="14">
    <location>
        <begin position="117"/>
        <end position="129"/>
    </location>
</feature>
<dbReference type="PANTHER" id="PTHR24270:SF27">
    <property type="entry name" value="CD320 ANTIGEN"/>
    <property type="match status" value="1"/>
</dbReference>
<dbReference type="PRINTS" id="PR00261">
    <property type="entry name" value="LDLRECEPTOR"/>
</dbReference>
<feature type="region of interest" description="Disordered" evidence="15">
    <location>
        <begin position="1"/>
        <end position="29"/>
    </location>
</feature>
<comment type="subcellular location">
    <subcellularLocation>
        <location evidence="1">Cell membrane</location>
        <topology evidence="1">Single-pass type I membrane protein</topology>
    </subcellularLocation>
    <subcellularLocation>
        <location evidence="2">Secreted</location>
    </subcellularLocation>
</comment>
<dbReference type="SMART" id="SM00192">
    <property type="entry name" value="LDLa"/>
    <property type="match status" value="2"/>
</dbReference>
<keyword evidence="7" id="KW-0812">Transmembrane</keyword>
<accession>A0A9D3BWV8</accession>
<dbReference type="InterPro" id="IPR036055">
    <property type="entry name" value="LDL_receptor-like_sf"/>
</dbReference>
<evidence type="ECO:0000256" key="4">
    <source>
        <dbReference type="ARBA" id="ARBA00022525"/>
    </source>
</evidence>
<dbReference type="InterPro" id="IPR023415">
    <property type="entry name" value="LDLR_class-A_CS"/>
</dbReference>
<keyword evidence="9" id="KW-1133">Transmembrane helix</keyword>
<keyword evidence="10" id="KW-0472">Membrane</keyword>
<dbReference type="Proteomes" id="UP000822369">
    <property type="component" value="Chromosome 5"/>
</dbReference>
<dbReference type="SUPFAM" id="SSF57424">
    <property type="entry name" value="LDL receptor-like module"/>
    <property type="match status" value="2"/>
</dbReference>
<proteinExistence type="predicted"/>
<evidence type="ECO:0000256" key="3">
    <source>
        <dbReference type="ARBA" id="ARBA00022475"/>
    </source>
</evidence>
<keyword evidence="6" id="KW-0254">Endocytosis</keyword>
<dbReference type="FunFam" id="4.10.400.10:FF:000030">
    <property type="entry name" value="Sortilin related receptor 1"/>
    <property type="match status" value="1"/>
</dbReference>
<evidence type="ECO:0000313" key="16">
    <source>
        <dbReference type="EMBL" id="KAF7223150.1"/>
    </source>
</evidence>
<feature type="disulfide bond" evidence="14">
    <location>
        <begin position="97"/>
        <end position="112"/>
    </location>
</feature>
<dbReference type="GO" id="GO:0006897">
    <property type="term" value="P:endocytosis"/>
    <property type="evidence" value="ECO:0007669"/>
    <property type="project" value="UniProtKB-KW"/>
</dbReference>
<protein>
    <submittedName>
        <fullName evidence="16">Low-density lipoprotein receptor-related protein 8-like</fullName>
    </submittedName>
</protein>
<dbReference type="AlphaFoldDB" id="A0A9D3BWV8"/>
<evidence type="ECO:0000256" key="6">
    <source>
        <dbReference type="ARBA" id="ARBA00022583"/>
    </source>
</evidence>
<name>A0A9D3BWV8_NOTFU</name>
<feature type="disulfide bond" evidence="14">
    <location>
        <begin position="85"/>
        <end position="103"/>
    </location>
</feature>
<dbReference type="PANTHER" id="PTHR24270">
    <property type="entry name" value="LOW-DENSITY LIPOPROTEIN RECEPTOR-RELATED"/>
    <property type="match status" value="1"/>
</dbReference>
<keyword evidence="4" id="KW-0964">Secreted</keyword>
<dbReference type="GO" id="GO:0005576">
    <property type="term" value="C:extracellular region"/>
    <property type="evidence" value="ECO:0007669"/>
    <property type="project" value="UniProtKB-SubCell"/>
</dbReference>
<dbReference type="InterPro" id="IPR002172">
    <property type="entry name" value="LDrepeatLR_classA_rpt"/>
</dbReference>
<dbReference type="Gene3D" id="4.10.400.10">
    <property type="entry name" value="Low-density Lipoprotein Receptor"/>
    <property type="match status" value="2"/>
</dbReference>
<dbReference type="KEGG" id="nfu:107384448"/>
<dbReference type="InterPro" id="IPR050685">
    <property type="entry name" value="LDLR"/>
</dbReference>
<keyword evidence="3" id="KW-1003">Cell membrane</keyword>
<dbReference type="PROSITE" id="PS50068">
    <property type="entry name" value="LDLRA_2"/>
    <property type="match status" value="2"/>
</dbReference>
<evidence type="ECO:0000256" key="8">
    <source>
        <dbReference type="ARBA" id="ARBA00022737"/>
    </source>
</evidence>
<evidence type="ECO:0000256" key="13">
    <source>
        <dbReference type="ARBA" id="ARBA00023180"/>
    </source>
</evidence>
<evidence type="ECO:0000256" key="1">
    <source>
        <dbReference type="ARBA" id="ARBA00004251"/>
    </source>
</evidence>
<dbReference type="EMBL" id="JAAVVJ010000005">
    <property type="protein sequence ID" value="KAF7223150.1"/>
    <property type="molecule type" value="Genomic_DNA"/>
</dbReference>
<keyword evidence="11 14" id="KW-1015">Disulfide bond</keyword>
<evidence type="ECO:0000256" key="10">
    <source>
        <dbReference type="ARBA" id="ARBA00023136"/>
    </source>
</evidence>
<evidence type="ECO:0000256" key="15">
    <source>
        <dbReference type="SAM" id="MobiDB-lite"/>
    </source>
</evidence>
<comment type="caution">
    <text evidence="16">The sequence shown here is derived from an EMBL/GenBank/DDBJ whole genome shotgun (WGS) entry which is preliminary data.</text>
</comment>
<evidence type="ECO:0000256" key="14">
    <source>
        <dbReference type="PROSITE-ProRule" id="PRU00124"/>
    </source>
</evidence>
<comment type="caution">
    <text evidence="14">Lacks conserved residue(s) required for the propagation of feature annotation.</text>
</comment>
<evidence type="ECO:0000256" key="5">
    <source>
        <dbReference type="ARBA" id="ARBA00022536"/>
    </source>
</evidence>
<evidence type="ECO:0000256" key="7">
    <source>
        <dbReference type="ARBA" id="ARBA00022692"/>
    </source>
</evidence>
<evidence type="ECO:0000256" key="9">
    <source>
        <dbReference type="ARBA" id="ARBA00022989"/>
    </source>
</evidence>
<evidence type="ECO:0000313" key="17">
    <source>
        <dbReference type="Proteomes" id="UP000822369"/>
    </source>
</evidence>
<evidence type="ECO:0000256" key="12">
    <source>
        <dbReference type="ARBA" id="ARBA00023170"/>
    </source>
</evidence>
<keyword evidence="16" id="KW-0449">Lipoprotein</keyword>
<dbReference type="FunFam" id="4.10.400.10:FF:000045">
    <property type="entry name" value="Low-density lipoprotein receptor-related protein 2"/>
    <property type="match status" value="1"/>
</dbReference>
<feature type="disulfide bond" evidence="14">
    <location>
        <begin position="124"/>
        <end position="142"/>
    </location>
</feature>
<keyword evidence="12 16" id="KW-0675">Receptor</keyword>
<keyword evidence="8" id="KW-0677">Repeat</keyword>
<sequence length="172" mass="19030">MRADGPLGEAEAPPRAVSSPRGRTAASQRYRTSRFRALFSGRERAPSPPPEMWTDIRTLLLLCLLLLGLPVPEATDECEDGQFQCNNKRCIPTIWRCDDDDDCSDNSDEENCPRKTCAPAEFACLNGQCVPGRWRCDGEPECPDGSDEAEETCSKCHPYSVCRLSCRLVTAA</sequence>
<dbReference type="GO" id="GO:0005886">
    <property type="term" value="C:plasma membrane"/>
    <property type="evidence" value="ECO:0007669"/>
    <property type="project" value="UniProtKB-SubCell"/>
</dbReference>
<evidence type="ECO:0000256" key="11">
    <source>
        <dbReference type="ARBA" id="ARBA00023157"/>
    </source>
</evidence>
<keyword evidence="13" id="KW-0325">Glycoprotein</keyword>
<dbReference type="Pfam" id="PF00057">
    <property type="entry name" value="Ldl_recept_a"/>
    <property type="match status" value="2"/>
</dbReference>